<proteinExistence type="inferred from homology"/>
<dbReference type="OrthoDB" id="3972913at2"/>
<dbReference type="SUPFAM" id="SSF54373">
    <property type="entry name" value="FAD-linked reductases, C-terminal domain"/>
    <property type="match status" value="1"/>
</dbReference>
<dbReference type="PANTHER" id="PTHR43563:SF19">
    <property type="entry name" value="FLAVIN-CONTAINING MONOAMINE OXIDASE B-RELATED"/>
    <property type="match status" value="1"/>
</dbReference>
<dbReference type="Pfam" id="PF01593">
    <property type="entry name" value="Amino_oxidase"/>
    <property type="match status" value="1"/>
</dbReference>
<dbReference type="Proteomes" id="UP000198866">
    <property type="component" value="Unassembled WGS sequence"/>
</dbReference>
<dbReference type="SUPFAM" id="SSF51905">
    <property type="entry name" value="FAD/NAD(P)-binding domain"/>
    <property type="match status" value="1"/>
</dbReference>
<dbReference type="InterPro" id="IPR002937">
    <property type="entry name" value="Amino_oxidase"/>
</dbReference>
<evidence type="ECO:0000256" key="1">
    <source>
        <dbReference type="ARBA" id="ARBA00005995"/>
    </source>
</evidence>
<accession>A0A1H7ETR8</accession>
<comment type="similarity">
    <text evidence="1">Belongs to the flavin monoamine oxidase family.</text>
</comment>
<keyword evidence="4" id="KW-1185">Reference proteome</keyword>
<dbReference type="PANTHER" id="PTHR43563">
    <property type="entry name" value="AMINE OXIDASE"/>
    <property type="match status" value="1"/>
</dbReference>
<organism evidence="3 4">
    <name type="scientific">Paraburkholderia diazotrophica</name>
    <dbReference type="NCBI Taxonomy" id="667676"/>
    <lineage>
        <taxon>Bacteria</taxon>
        <taxon>Pseudomonadati</taxon>
        <taxon>Pseudomonadota</taxon>
        <taxon>Betaproteobacteria</taxon>
        <taxon>Burkholderiales</taxon>
        <taxon>Burkholderiaceae</taxon>
        <taxon>Paraburkholderia</taxon>
    </lineage>
</organism>
<dbReference type="STRING" id="667676.SAMN05192539_10894"/>
<protein>
    <submittedName>
        <fullName evidence="3">NAD(P)-binding Rossmann-like domain-containing protein</fullName>
    </submittedName>
</protein>
<evidence type="ECO:0000313" key="4">
    <source>
        <dbReference type="Proteomes" id="UP000198866"/>
    </source>
</evidence>
<evidence type="ECO:0000259" key="2">
    <source>
        <dbReference type="Pfam" id="PF01593"/>
    </source>
</evidence>
<dbReference type="EMBL" id="FNYE01000089">
    <property type="protein sequence ID" value="SEK14165.1"/>
    <property type="molecule type" value="Genomic_DNA"/>
</dbReference>
<dbReference type="Gene3D" id="3.50.50.60">
    <property type="entry name" value="FAD/NAD(P)-binding domain"/>
    <property type="match status" value="2"/>
</dbReference>
<reference evidence="4" key="1">
    <citation type="submission" date="2016-10" db="EMBL/GenBank/DDBJ databases">
        <authorList>
            <person name="Varghese N."/>
            <person name="Submissions S."/>
        </authorList>
    </citation>
    <scope>NUCLEOTIDE SEQUENCE [LARGE SCALE GENOMIC DNA]</scope>
    <source>
        <strain evidence="4">LMG 26031</strain>
    </source>
</reference>
<name>A0A1H7ETR8_9BURK</name>
<dbReference type="AlphaFoldDB" id="A0A1H7ETR8"/>
<dbReference type="RefSeq" id="WP_090874141.1">
    <property type="nucleotide sequence ID" value="NZ_FNYE01000089.1"/>
</dbReference>
<feature type="domain" description="Amine oxidase" evidence="2">
    <location>
        <begin position="123"/>
        <end position="365"/>
    </location>
</feature>
<evidence type="ECO:0000313" key="3">
    <source>
        <dbReference type="EMBL" id="SEK14165.1"/>
    </source>
</evidence>
<sequence length="390" mass="41648">MSTAHIAIIGGGLSGLYAAFLLEQHGLKDYVLLEARHTFGGRIESVPANGLMVAGTGSATADHHRFDLGPAWFWPALQSQLDRLVRDLGLERFEQHEAGDVMVEHSPNEPPARIRGYASSLASVRLVGGMAALIDAVHSRLAPARLMTGHQVRRLRCTGHHVELDIEGARGQVASLRVGHVLLAVPPRLAVATIEFTPALPETLERAWRRTATWMAPHAKYVAVYDTPFWREQGLSGEARSARGPLGEIHDASAPGGSAALFGFFGVPPRVRRNVSDDVLRSHCRAQLTRLFGARAATPTADFIKDWAAEPYTATAADQDAVVQHSAVPSAEASSGVWHGRLVGVGSEWSPHFPGYVAGAIEAASLGVCALKVAATREDLVCGGRNTTGS</sequence>
<dbReference type="GO" id="GO:0016491">
    <property type="term" value="F:oxidoreductase activity"/>
    <property type="evidence" value="ECO:0007669"/>
    <property type="project" value="InterPro"/>
</dbReference>
<gene>
    <name evidence="3" type="ORF">SAMN05192539_10894</name>
</gene>
<dbReference type="Pfam" id="PF13450">
    <property type="entry name" value="NAD_binding_8"/>
    <property type="match status" value="1"/>
</dbReference>
<dbReference type="InterPro" id="IPR050703">
    <property type="entry name" value="Flavin_MAO"/>
</dbReference>
<dbReference type="InterPro" id="IPR036188">
    <property type="entry name" value="FAD/NAD-bd_sf"/>
</dbReference>